<keyword evidence="7" id="KW-0732">Signal</keyword>
<dbReference type="GO" id="GO:0007165">
    <property type="term" value="P:signal transduction"/>
    <property type="evidence" value="ECO:0007669"/>
    <property type="project" value="TreeGrafter"/>
</dbReference>
<dbReference type="SUPFAM" id="SSF52799">
    <property type="entry name" value="(Phosphotyrosine protein) phosphatases II"/>
    <property type="match status" value="1"/>
</dbReference>
<reference evidence="11" key="1">
    <citation type="submission" date="2011-05" db="EMBL/GenBank/DDBJ databases">
        <authorList>
            <person name="Richards S.R."/>
            <person name="Qu J."/>
            <person name="Jiang H."/>
            <person name="Jhangiani S.N."/>
            <person name="Agravi P."/>
            <person name="Goodspeed R."/>
            <person name="Gross S."/>
            <person name="Mandapat C."/>
            <person name="Jackson L."/>
            <person name="Mathew T."/>
            <person name="Pu L."/>
            <person name="Thornton R."/>
            <person name="Saada N."/>
            <person name="Wilczek-Boney K.B."/>
            <person name="Lee S."/>
            <person name="Kovar C."/>
            <person name="Wu Y."/>
            <person name="Scherer S.E."/>
            <person name="Worley K.C."/>
            <person name="Muzny D.M."/>
            <person name="Gibbs R."/>
        </authorList>
    </citation>
    <scope>NUCLEOTIDE SEQUENCE</scope>
    <source>
        <strain evidence="11">Brora</strain>
    </source>
</reference>
<feature type="domain" description="Tyrosine-protein phosphatase" evidence="8">
    <location>
        <begin position="513"/>
        <end position="775"/>
    </location>
</feature>
<evidence type="ECO:0000256" key="5">
    <source>
        <dbReference type="PIRSR" id="PIRSR608356-50"/>
    </source>
</evidence>
<dbReference type="PANTHER" id="PTHR46198:SF4">
    <property type="entry name" value="PROTEIN-TYROSINE-PHOSPHATASE"/>
    <property type="match status" value="1"/>
</dbReference>
<dbReference type="InterPro" id="IPR000242">
    <property type="entry name" value="PTP_cat"/>
</dbReference>
<evidence type="ECO:0000256" key="2">
    <source>
        <dbReference type="ARBA" id="ARBA00022553"/>
    </source>
</evidence>
<dbReference type="eggNOG" id="KOG0789">
    <property type="taxonomic scope" value="Eukaryota"/>
</dbReference>
<feature type="domain" description="Tyrosine specific protein phosphatases" evidence="9">
    <location>
        <begin position="688"/>
        <end position="766"/>
    </location>
</feature>
<sequence>MKITWFTAIMAGCLFWQTVLAESDEVPQPINEHNQEHNQRIENEMREETTSHDDLNPPVIDDLRNSRIEAHLNAEKTENPLPIVWQEPLKEHDPGISQQNRQMLDEIIQQEMIDNLPEMDDHEPEQDPVIYREDFKNSSNNQIRSIDLTERMDIENHVLPLTISSHLPDRTSIIENDYDTRNDEREAKILSDSDIVDDDDENRRMQSSNEITQNHRFNKNQSSATTQHLTKNAFKNAITQKPSLPTLSSSVNSEQSTTTITYLDKNLFIQPDSYIVIVLNLEWSALCQQETKLRATIAAQLTVFIDSLIQPSQIILLTTDLSTPHADNHLGLLNTLCLQSREASLVDPIIVMVYVESTTGRSDSRLTLSLGHALTNHEIQLKGSTFENVVMEIHLFPKDKEKPIHNESSQQHGYTGIVAAFIISGIAGASLLILSVTLLVLRFRHVKYRKDARRKAIFDTYSLDSISIYSSIRRDSLAKHSYLNLGFGDPCIPSHRINLAGLANFCVACDPVMEEEFQSITNPSVKLIDEEIEKISKLESLQNNENHTTTMSKKLSSPKTRSVFVSTNQFGFNLIRGHKDKSNVYLTCKTPQGETVQHFWKMVWDQEIRVIMMLANSEDRFPNCALYYPTLENDSHKLFGDYQITLKKQESLQHYTVSQLQIRDLEKNLIRDITHFWYTSWTSKQMPTNLCSILALILEARACFTIKNSRPMLVHCSNGAERSGTLIAIDLCMKQFEESRTVDIPFTVYTTRQQCLGAICTFQHYSFIYKVINEYATRPYSQKHFRNGFWSLVNYRYRYDRLRYRYLKAL</sequence>
<keyword evidence="4" id="KW-0904">Protein phosphatase</keyword>
<dbReference type="GO" id="GO:0004725">
    <property type="term" value="F:protein tyrosine phosphatase activity"/>
    <property type="evidence" value="ECO:0007669"/>
    <property type="project" value="UniProtKB-EC"/>
</dbReference>
<feature type="transmembrane region" description="Helical" evidence="6">
    <location>
        <begin position="414"/>
        <end position="441"/>
    </location>
</feature>
<dbReference type="GO" id="GO:0048666">
    <property type="term" value="P:neuron development"/>
    <property type="evidence" value="ECO:0007669"/>
    <property type="project" value="UniProtKB-ARBA"/>
</dbReference>
<dbReference type="InterPro" id="IPR003595">
    <property type="entry name" value="Tyr_Pase_cat"/>
</dbReference>
<dbReference type="STRING" id="126957.T1IN00"/>
<evidence type="ECO:0000313" key="11">
    <source>
        <dbReference type="Proteomes" id="UP000014500"/>
    </source>
</evidence>
<keyword evidence="6" id="KW-0812">Transmembrane</keyword>
<accession>T1IN00</accession>
<protein>
    <recommendedName>
        <fullName evidence="1">protein-tyrosine-phosphatase</fullName>
        <ecNumber evidence="1">3.1.3.48</ecNumber>
    </recommendedName>
</protein>
<dbReference type="GO" id="GO:0005886">
    <property type="term" value="C:plasma membrane"/>
    <property type="evidence" value="ECO:0007669"/>
    <property type="project" value="TreeGrafter"/>
</dbReference>
<keyword evidence="2" id="KW-0597">Phosphoprotein</keyword>
<dbReference type="AlphaFoldDB" id="T1IN00"/>
<dbReference type="InterPro" id="IPR029021">
    <property type="entry name" value="Prot-tyrosine_phosphatase-like"/>
</dbReference>
<dbReference type="PRINTS" id="PR00700">
    <property type="entry name" value="PRTYPHPHTASE"/>
</dbReference>
<dbReference type="SMART" id="SM00194">
    <property type="entry name" value="PTPc"/>
    <property type="match status" value="1"/>
</dbReference>
<dbReference type="EMBL" id="JH431114">
    <property type="status" value="NOT_ANNOTATED_CDS"/>
    <property type="molecule type" value="Genomic_DNA"/>
</dbReference>
<dbReference type="InterPro" id="IPR016130">
    <property type="entry name" value="Tyr_Pase_AS"/>
</dbReference>
<feature type="signal peptide" evidence="7">
    <location>
        <begin position="1"/>
        <end position="21"/>
    </location>
</feature>
<feature type="chain" id="PRO_5004579351" description="protein-tyrosine-phosphatase" evidence="7">
    <location>
        <begin position="22"/>
        <end position="810"/>
    </location>
</feature>
<dbReference type="GO" id="GO:0005829">
    <property type="term" value="C:cytosol"/>
    <property type="evidence" value="ECO:0007669"/>
    <property type="project" value="TreeGrafter"/>
</dbReference>
<evidence type="ECO:0000259" key="8">
    <source>
        <dbReference type="PROSITE" id="PS50055"/>
    </source>
</evidence>
<keyword evidence="3" id="KW-0378">Hydrolase</keyword>
<dbReference type="PROSITE" id="PS50055">
    <property type="entry name" value="TYR_PHOSPHATASE_PTP"/>
    <property type="match status" value="1"/>
</dbReference>
<evidence type="ECO:0000256" key="4">
    <source>
        <dbReference type="ARBA" id="ARBA00022912"/>
    </source>
</evidence>
<evidence type="ECO:0000256" key="1">
    <source>
        <dbReference type="ARBA" id="ARBA00013064"/>
    </source>
</evidence>
<evidence type="ECO:0000256" key="3">
    <source>
        <dbReference type="ARBA" id="ARBA00022801"/>
    </source>
</evidence>
<evidence type="ECO:0000256" key="6">
    <source>
        <dbReference type="SAM" id="Phobius"/>
    </source>
</evidence>
<evidence type="ECO:0000313" key="10">
    <source>
        <dbReference type="EnsemblMetazoa" id="SMAR002369-PA"/>
    </source>
</evidence>
<proteinExistence type="predicted"/>
<keyword evidence="6" id="KW-0472">Membrane</keyword>
<evidence type="ECO:0000256" key="7">
    <source>
        <dbReference type="SAM" id="SignalP"/>
    </source>
</evidence>
<dbReference type="Proteomes" id="UP000014500">
    <property type="component" value="Unassembled WGS sequence"/>
</dbReference>
<feature type="active site" description="Phosphocysteine intermediate" evidence="5">
    <location>
        <position position="716"/>
    </location>
</feature>
<dbReference type="CDD" id="cd00047">
    <property type="entry name" value="PTPc"/>
    <property type="match status" value="1"/>
</dbReference>
<keyword evidence="11" id="KW-1185">Reference proteome</keyword>
<name>T1IN00_STRMM</name>
<dbReference type="PROSITE" id="PS00383">
    <property type="entry name" value="TYR_PHOSPHATASE_1"/>
    <property type="match status" value="1"/>
</dbReference>
<dbReference type="InterPro" id="IPR008356">
    <property type="entry name" value="Tyr_Pase_KIM-con"/>
</dbReference>
<dbReference type="GO" id="GO:0030054">
    <property type="term" value="C:cell junction"/>
    <property type="evidence" value="ECO:0007669"/>
    <property type="project" value="TreeGrafter"/>
</dbReference>
<dbReference type="Pfam" id="PF00102">
    <property type="entry name" value="Y_phosphatase"/>
    <property type="match status" value="1"/>
</dbReference>
<organism evidence="10 11">
    <name type="scientific">Strigamia maritima</name>
    <name type="common">European centipede</name>
    <name type="synonym">Geophilus maritimus</name>
    <dbReference type="NCBI Taxonomy" id="126957"/>
    <lineage>
        <taxon>Eukaryota</taxon>
        <taxon>Metazoa</taxon>
        <taxon>Ecdysozoa</taxon>
        <taxon>Arthropoda</taxon>
        <taxon>Myriapoda</taxon>
        <taxon>Chilopoda</taxon>
        <taxon>Pleurostigmophora</taxon>
        <taxon>Geophilomorpha</taxon>
        <taxon>Linotaeniidae</taxon>
        <taxon>Strigamia</taxon>
    </lineage>
</organism>
<dbReference type="SMART" id="SM00404">
    <property type="entry name" value="PTPc_motif"/>
    <property type="match status" value="1"/>
</dbReference>
<dbReference type="PANTHER" id="PTHR46198">
    <property type="entry name" value="PROTEIN-TYROSINE-PHOSPHATASE"/>
    <property type="match status" value="1"/>
</dbReference>
<keyword evidence="6" id="KW-1133">Transmembrane helix</keyword>
<dbReference type="InterPro" id="IPR000387">
    <property type="entry name" value="Tyr_Pase_dom"/>
</dbReference>
<dbReference type="EnsemblMetazoa" id="SMAR002369-RA">
    <property type="protein sequence ID" value="SMAR002369-PA"/>
    <property type="gene ID" value="SMAR002369"/>
</dbReference>
<dbReference type="PROSITE" id="PS50056">
    <property type="entry name" value="TYR_PHOSPHATASE_2"/>
    <property type="match status" value="1"/>
</dbReference>
<evidence type="ECO:0000259" key="9">
    <source>
        <dbReference type="PROSITE" id="PS50056"/>
    </source>
</evidence>
<dbReference type="Gene3D" id="3.90.190.10">
    <property type="entry name" value="Protein tyrosine phosphatase superfamily"/>
    <property type="match status" value="1"/>
</dbReference>
<reference evidence="10" key="2">
    <citation type="submission" date="2015-02" db="UniProtKB">
        <authorList>
            <consortium name="EnsemblMetazoa"/>
        </authorList>
    </citation>
    <scope>IDENTIFICATION</scope>
</reference>
<dbReference type="HOGENOM" id="CLU_348295_0_0_1"/>
<dbReference type="EC" id="3.1.3.48" evidence="1"/>
<dbReference type="GO" id="GO:0019901">
    <property type="term" value="F:protein kinase binding"/>
    <property type="evidence" value="ECO:0007669"/>
    <property type="project" value="TreeGrafter"/>
</dbReference>